<dbReference type="Proteomes" id="UP000249789">
    <property type="component" value="Unassembled WGS sequence"/>
</dbReference>
<sequence length="259" mass="29272">MPPTGYWTAKGRALRRWASSPRGIFVILFSLHSLAWLGVYIWLLGYPPQSMCHPTCEADNSPRQKWVEIATQVLYAHNYLPGLAVAFCRSPDMYLWGRWRLGGSLRTRQKAFATLASIHDFWFRLDDQASSVARDLVDVDEEKQQQQHQQVEKEGEALVLRASPTPMYKLDLVVWSYILGSVLNVGLAVCMWALNRSTRPYWLPGCLALPAGVVITTGGVIIRLEQRRARVHASSHCNTSTDAESMDSETTYAERTDSE</sequence>
<keyword evidence="2" id="KW-1133">Transmembrane helix</keyword>
<evidence type="ECO:0000313" key="4">
    <source>
        <dbReference type="Proteomes" id="UP000249789"/>
    </source>
</evidence>
<feature type="transmembrane region" description="Helical" evidence="2">
    <location>
        <begin position="24"/>
        <end position="43"/>
    </location>
</feature>
<gene>
    <name evidence="3" type="ORF">BO72DRAFT_530198</name>
</gene>
<dbReference type="EMBL" id="KZ824668">
    <property type="protein sequence ID" value="RAK74496.1"/>
    <property type="molecule type" value="Genomic_DNA"/>
</dbReference>
<organism evidence="3 4">
    <name type="scientific">Aspergillus fijiensis CBS 313.89</name>
    <dbReference type="NCBI Taxonomy" id="1448319"/>
    <lineage>
        <taxon>Eukaryota</taxon>
        <taxon>Fungi</taxon>
        <taxon>Dikarya</taxon>
        <taxon>Ascomycota</taxon>
        <taxon>Pezizomycotina</taxon>
        <taxon>Eurotiomycetes</taxon>
        <taxon>Eurotiomycetidae</taxon>
        <taxon>Eurotiales</taxon>
        <taxon>Aspergillaceae</taxon>
        <taxon>Aspergillus</taxon>
    </lineage>
</organism>
<name>A0A8G1RPX9_9EURO</name>
<dbReference type="PANTHER" id="PTHR35872">
    <property type="entry name" value="INTEGRAL MEMBRANE PROTEIN (AFU_ORTHOLOGUE AFUA_5G07110)"/>
    <property type="match status" value="1"/>
</dbReference>
<evidence type="ECO:0000256" key="2">
    <source>
        <dbReference type="SAM" id="Phobius"/>
    </source>
</evidence>
<dbReference type="RefSeq" id="XP_040798506.1">
    <property type="nucleotide sequence ID" value="XM_040950285.1"/>
</dbReference>
<keyword evidence="4" id="KW-1185">Reference proteome</keyword>
<dbReference type="InterPro" id="IPR021369">
    <property type="entry name" value="DUF2985"/>
</dbReference>
<protein>
    <submittedName>
        <fullName evidence="3">Uncharacterized protein</fullName>
    </submittedName>
</protein>
<feature type="compositionally biased region" description="Polar residues" evidence="1">
    <location>
        <begin position="235"/>
        <end position="251"/>
    </location>
</feature>
<keyword evidence="2" id="KW-0812">Transmembrane</keyword>
<reference evidence="3 4" key="1">
    <citation type="submission" date="2018-02" db="EMBL/GenBank/DDBJ databases">
        <title>The genomes of Aspergillus section Nigri reveals drivers in fungal speciation.</title>
        <authorList>
            <consortium name="DOE Joint Genome Institute"/>
            <person name="Vesth T.C."/>
            <person name="Nybo J."/>
            <person name="Theobald S."/>
            <person name="Brandl J."/>
            <person name="Frisvad J.C."/>
            <person name="Nielsen K.F."/>
            <person name="Lyhne E.K."/>
            <person name="Kogle M.E."/>
            <person name="Kuo A."/>
            <person name="Riley R."/>
            <person name="Clum A."/>
            <person name="Nolan M."/>
            <person name="Lipzen A."/>
            <person name="Salamov A."/>
            <person name="Henrissat B."/>
            <person name="Wiebenga A."/>
            <person name="De vries R.P."/>
            <person name="Grigoriev I.V."/>
            <person name="Mortensen U.H."/>
            <person name="Andersen M.R."/>
            <person name="Baker S.E."/>
        </authorList>
    </citation>
    <scope>NUCLEOTIDE SEQUENCE [LARGE SCALE GENOMIC DNA]</scope>
    <source>
        <strain evidence="3 4">CBS 313.89</strain>
    </source>
</reference>
<keyword evidence="2" id="KW-0472">Membrane</keyword>
<dbReference type="OrthoDB" id="4490618at2759"/>
<dbReference type="GeneID" id="63867620"/>
<evidence type="ECO:0000313" key="3">
    <source>
        <dbReference type="EMBL" id="RAK74496.1"/>
    </source>
</evidence>
<evidence type="ECO:0000256" key="1">
    <source>
        <dbReference type="SAM" id="MobiDB-lite"/>
    </source>
</evidence>
<dbReference type="Pfam" id="PF11204">
    <property type="entry name" value="DUF2985"/>
    <property type="match status" value="1"/>
</dbReference>
<dbReference type="AlphaFoldDB" id="A0A8G1RPX9"/>
<feature type="transmembrane region" description="Helical" evidence="2">
    <location>
        <begin position="201"/>
        <end position="222"/>
    </location>
</feature>
<dbReference type="PANTHER" id="PTHR35872:SF1">
    <property type="entry name" value="ALPHA-L-RHAMNOSIDASE C"/>
    <property type="match status" value="1"/>
</dbReference>
<accession>A0A8G1RPX9</accession>
<dbReference type="VEuPathDB" id="FungiDB:BO72DRAFT_530198"/>
<feature type="transmembrane region" description="Helical" evidence="2">
    <location>
        <begin position="172"/>
        <end position="195"/>
    </location>
</feature>
<feature type="region of interest" description="Disordered" evidence="1">
    <location>
        <begin position="233"/>
        <end position="259"/>
    </location>
</feature>
<proteinExistence type="predicted"/>